<organism evidence="2 3">
    <name type="scientific">Cyprinus carpio</name>
    <name type="common">Common carp</name>
    <dbReference type="NCBI Taxonomy" id="7962"/>
    <lineage>
        <taxon>Eukaryota</taxon>
        <taxon>Metazoa</taxon>
        <taxon>Chordata</taxon>
        <taxon>Craniata</taxon>
        <taxon>Vertebrata</taxon>
        <taxon>Euteleostomi</taxon>
        <taxon>Actinopterygii</taxon>
        <taxon>Neopterygii</taxon>
        <taxon>Teleostei</taxon>
        <taxon>Ostariophysi</taxon>
        <taxon>Cypriniformes</taxon>
        <taxon>Cyprinidae</taxon>
        <taxon>Cyprininae</taxon>
        <taxon>Cyprinus</taxon>
    </lineage>
</organism>
<evidence type="ECO:0000313" key="2">
    <source>
        <dbReference type="Ensembl" id="ENSCCRP00020114328.1"/>
    </source>
</evidence>
<evidence type="ECO:0000256" key="1">
    <source>
        <dbReference type="SAM" id="Phobius"/>
    </source>
</evidence>
<name>A0A8C2KU89_CYPCA</name>
<keyword evidence="1" id="KW-0812">Transmembrane</keyword>
<accession>A0A8C2KU89</accession>
<keyword evidence="1" id="KW-1133">Transmembrane helix</keyword>
<dbReference type="AlphaFoldDB" id="A0A8C2KU89"/>
<feature type="transmembrane region" description="Helical" evidence="1">
    <location>
        <begin position="31"/>
        <end position="51"/>
    </location>
</feature>
<keyword evidence="1" id="KW-0472">Membrane</keyword>
<sequence>MSSLFRSEEMCQAESVHSCISELGYLGLVQFFFVVFWLYLRCAILFIYHYLKSS</sequence>
<reference evidence="2" key="1">
    <citation type="submission" date="2025-08" db="UniProtKB">
        <authorList>
            <consortium name="Ensembl"/>
        </authorList>
    </citation>
    <scope>IDENTIFICATION</scope>
</reference>
<protein>
    <submittedName>
        <fullName evidence="2">Uncharacterized protein</fullName>
    </submittedName>
</protein>
<dbReference type="Proteomes" id="UP000694701">
    <property type="component" value="Unplaced"/>
</dbReference>
<proteinExistence type="predicted"/>
<dbReference type="Ensembl" id="ENSCCRT00020124721.1">
    <property type="protein sequence ID" value="ENSCCRP00020114328.1"/>
    <property type="gene ID" value="ENSCCRG00020051709.1"/>
</dbReference>
<evidence type="ECO:0000313" key="3">
    <source>
        <dbReference type="Proteomes" id="UP000694701"/>
    </source>
</evidence>